<dbReference type="GO" id="GO:0006269">
    <property type="term" value="P:DNA replication, synthesis of primer"/>
    <property type="evidence" value="ECO:0007669"/>
    <property type="project" value="UniProtKB-UniRule"/>
</dbReference>
<evidence type="ECO:0000256" key="4">
    <source>
        <dbReference type="ARBA" id="ARBA00022695"/>
    </source>
</evidence>
<comment type="cofactor">
    <cofactor evidence="12 13 14">
        <name>Zn(2+)</name>
        <dbReference type="ChEBI" id="CHEBI:29105"/>
    </cofactor>
    <text evidence="12 13 14">Binds 1 zinc ion per monomer.</text>
</comment>
<dbReference type="Gene3D" id="3.90.580.10">
    <property type="entry name" value="Zinc finger, CHC2-type domain"/>
    <property type="match status" value="1"/>
</dbReference>
<dbReference type="Pfam" id="PF10410">
    <property type="entry name" value="DnaB_bind"/>
    <property type="match status" value="1"/>
</dbReference>
<dbReference type="GO" id="GO:0005737">
    <property type="term" value="C:cytoplasm"/>
    <property type="evidence" value="ECO:0007669"/>
    <property type="project" value="TreeGrafter"/>
</dbReference>
<accession>A0A292YSV0</accession>
<evidence type="ECO:0000256" key="9">
    <source>
        <dbReference type="ARBA" id="ARBA00022842"/>
    </source>
</evidence>
<dbReference type="InterPro" id="IPR036185">
    <property type="entry name" value="DNA_heli_DnaB-like_N_sf"/>
</dbReference>
<dbReference type="SUPFAM" id="SSF57783">
    <property type="entry name" value="Zinc beta-ribbon"/>
    <property type="match status" value="1"/>
</dbReference>
<evidence type="ECO:0000313" key="17">
    <source>
        <dbReference type="Proteomes" id="UP000217785"/>
    </source>
</evidence>
<dbReference type="EMBL" id="BDUF01000101">
    <property type="protein sequence ID" value="GAX91504.1"/>
    <property type="molecule type" value="Genomic_DNA"/>
</dbReference>
<keyword evidence="11 12" id="KW-0804">Transcription</keyword>
<dbReference type="SMART" id="SM00493">
    <property type="entry name" value="TOPRIM"/>
    <property type="match status" value="1"/>
</dbReference>
<comment type="domain">
    <text evidence="12">Contains an N-terminal zinc-binding domain, a central core domain that contains the primase activity, and a C-terminal DnaB-binding domain.</text>
</comment>
<keyword evidence="3 12" id="KW-0808">Transferase</keyword>
<comment type="function">
    <text evidence="12 13">RNA polymerase that catalyzes the synthesis of short RNA molecules used as primers for DNA polymerase during DNA replication.</text>
</comment>
<keyword evidence="5 12" id="KW-0235">DNA replication</keyword>
<comment type="similarity">
    <text evidence="12 13">Belongs to the DnaG primase family.</text>
</comment>
<dbReference type="AlphaFoldDB" id="A0A292YSV0"/>
<dbReference type="Gene3D" id="3.40.1360.10">
    <property type="match status" value="1"/>
</dbReference>
<dbReference type="GO" id="GO:0000428">
    <property type="term" value="C:DNA-directed RNA polymerase complex"/>
    <property type="evidence" value="ECO:0007669"/>
    <property type="project" value="UniProtKB-KW"/>
</dbReference>
<dbReference type="NCBIfam" id="TIGR01391">
    <property type="entry name" value="dnaG"/>
    <property type="match status" value="1"/>
</dbReference>
<dbReference type="InterPro" id="IPR006295">
    <property type="entry name" value="DNA_primase_DnaG"/>
</dbReference>
<dbReference type="InterPro" id="IPR006171">
    <property type="entry name" value="TOPRIM_dom"/>
</dbReference>
<name>A0A292YSV0_9BACL</name>
<evidence type="ECO:0000256" key="1">
    <source>
        <dbReference type="ARBA" id="ARBA00022478"/>
    </source>
</evidence>
<evidence type="ECO:0000256" key="2">
    <source>
        <dbReference type="ARBA" id="ARBA00022515"/>
    </source>
</evidence>
<dbReference type="Gene3D" id="3.90.980.10">
    <property type="entry name" value="DNA primase, catalytic core, N-terminal domain"/>
    <property type="match status" value="1"/>
</dbReference>
<keyword evidence="9" id="KW-0460">Magnesium</keyword>
<dbReference type="GO" id="GO:0008270">
    <property type="term" value="F:zinc ion binding"/>
    <property type="evidence" value="ECO:0007669"/>
    <property type="project" value="UniProtKB-UniRule"/>
</dbReference>
<evidence type="ECO:0000256" key="7">
    <source>
        <dbReference type="ARBA" id="ARBA00022771"/>
    </source>
</evidence>
<dbReference type="PANTHER" id="PTHR30313">
    <property type="entry name" value="DNA PRIMASE"/>
    <property type="match status" value="1"/>
</dbReference>
<dbReference type="SUPFAM" id="SSF48024">
    <property type="entry name" value="N-terminal domain of DnaB helicase"/>
    <property type="match status" value="1"/>
</dbReference>
<dbReference type="Pfam" id="PF01807">
    <property type="entry name" value="Zn_ribbon_DnaG"/>
    <property type="match status" value="1"/>
</dbReference>
<comment type="caution">
    <text evidence="16">The sequence shown here is derived from an EMBL/GenBank/DDBJ whole genome shotgun (WGS) entry which is preliminary data.</text>
</comment>
<dbReference type="Gene3D" id="1.10.860.10">
    <property type="entry name" value="DNAb Helicase, Chain A"/>
    <property type="match status" value="1"/>
</dbReference>
<keyword evidence="17" id="KW-1185">Reference proteome</keyword>
<dbReference type="FunFam" id="3.90.580.10:FF:000001">
    <property type="entry name" value="DNA primase"/>
    <property type="match status" value="1"/>
</dbReference>
<evidence type="ECO:0000256" key="8">
    <source>
        <dbReference type="ARBA" id="ARBA00022833"/>
    </source>
</evidence>
<sequence>MRRIPEEVIEQIRQHFDIVDLISEYVPLKRSGRSFVGLCPFHSEKTPSFSVSPTKQVYHCFGCGAGGNSISFVMHMENLSFVEAVEHLAKRAGIHLPERDESDKDSPEAIRRREMLRCHDLAAKFYHHILLNTEAGVPALQYLQRRGLTLPTIEEFQLGFAPDRWDLLLTFFKKRGFEEEFLERAGLLSASQNQPGRYFDRFRGRVMFPIQDGQGRVIGFGGRILGKGEPKYLNSPETELFQKGRHLYNLHRARPFIRQQGRTILLEGYMDVIMAHQYGIRNVVAALGTALTLEQAKILKRNGNEIVMMYDGDRAGQNASVRSSEVITEAGGVPRVTVLPDGLDPDEFLRKFGTESFERIVEEGTISSTAFKLKMLRSNSQLSTQEGVIAFLSEAVRIIAEAKSPVERETYLRELAGEFNVSLESLKEEMKMVISNQKVGDKPASKWNTNINNGESMFRKAQSPLPAHIQAERKLLSLMLIDPGVARQVKETIVDEFSVEEHAALAVHLYLYYGNHAESNPAHFISRLDDDNLVRLASQLSLEAESTGNRPGLADEYIQRMQMHQAEKRLQLIPKEMEAAAKNGDFETLRHLAQEQIELRKKTR</sequence>
<comment type="subunit">
    <text evidence="12">Monomer. Interacts with DnaB.</text>
</comment>
<dbReference type="CDD" id="cd03364">
    <property type="entry name" value="TOPRIM_DnaG_primases"/>
    <property type="match status" value="1"/>
</dbReference>
<dbReference type="RefSeq" id="WP_096183375.1">
    <property type="nucleotide sequence ID" value="NZ_BDUF01000101.1"/>
</dbReference>
<dbReference type="OrthoDB" id="9803773at2"/>
<evidence type="ECO:0000256" key="6">
    <source>
        <dbReference type="ARBA" id="ARBA00022723"/>
    </source>
</evidence>
<dbReference type="FunFam" id="3.40.1360.10:FF:000002">
    <property type="entry name" value="DNA primase"/>
    <property type="match status" value="1"/>
</dbReference>
<keyword evidence="1 12" id="KW-0240">DNA-directed RNA polymerase</keyword>
<keyword evidence="8 12" id="KW-0862">Zinc</keyword>
<feature type="domain" description="Toprim" evidence="15">
    <location>
        <begin position="261"/>
        <end position="344"/>
    </location>
</feature>
<evidence type="ECO:0000256" key="3">
    <source>
        <dbReference type="ARBA" id="ARBA00022679"/>
    </source>
</evidence>
<keyword evidence="2 12" id="KW-0639">Primosome</keyword>
<dbReference type="GO" id="GO:0005524">
    <property type="term" value="F:ATP binding"/>
    <property type="evidence" value="ECO:0007669"/>
    <property type="project" value="InterPro"/>
</dbReference>
<dbReference type="GO" id="GO:0003677">
    <property type="term" value="F:DNA binding"/>
    <property type="evidence" value="ECO:0007669"/>
    <property type="project" value="UniProtKB-KW"/>
</dbReference>
<dbReference type="EC" id="2.7.7.101" evidence="12"/>
<dbReference type="HAMAP" id="MF_00974">
    <property type="entry name" value="DNA_primase_DnaG"/>
    <property type="match status" value="1"/>
</dbReference>
<dbReference type="InterPro" id="IPR037068">
    <property type="entry name" value="DNA_primase_core_N_sf"/>
</dbReference>
<evidence type="ECO:0000313" key="16">
    <source>
        <dbReference type="EMBL" id="GAX91504.1"/>
    </source>
</evidence>
<keyword evidence="7 12" id="KW-0863">Zinc-finger</keyword>
<dbReference type="InterPro" id="IPR050219">
    <property type="entry name" value="DnaG_primase"/>
</dbReference>
<dbReference type="GO" id="GO:0003678">
    <property type="term" value="F:DNA helicase activity"/>
    <property type="evidence" value="ECO:0007669"/>
    <property type="project" value="InterPro"/>
</dbReference>
<protein>
    <recommendedName>
        <fullName evidence="12 13">DNA primase</fullName>
        <ecNumber evidence="12">2.7.7.101</ecNumber>
    </recommendedName>
</protein>
<dbReference type="InterPro" id="IPR019475">
    <property type="entry name" value="DNA_primase_DnaB-bd"/>
</dbReference>
<dbReference type="Proteomes" id="UP000217785">
    <property type="component" value="Unassembled WGS sequence"/>
</dbReference>
<dbReference type="SMART" id="SM00400">
    <property type="entry name" value="ZnF_CHCC"/>
    <property type="match status" value="1"/>
</dbReference>
<keyword evidence="4 12" id="KW-0548">Nucleotidyltransferase</keyword>
<dbReference type="PROSITE" id="PS50880">
    <property type="entry name" value="TOPRIM"/>
    <property type="match status" value="1"/>
</dbReference>
<dbReference type="SUPFAM" id="SSF56731">
    <property type="entry name" value="DNA primase core"/>
    <property type="match status" value="1"/>
</dbReference>
<feature type="zinc finger region" description="CHC2-type" evidence="12 14">
    <location>
        <begin position="39"/>
        <end position="63"/>
    </location>
</feature>
<dbReference type="PIRSF" id="PIRSF002811">
    <property type="entry name" value="DnaG"/>
    <property type="match status" value="1"/>
</dbReference>
<dbReference type="InterPro" id="IPR002694">
    <property type="entry name" value="Znf_CHC2"/>
</dbReference>
<proteinExistence type="inferred from homology"/>
<dbReference type="InterPro" id="IPR036977">
    <property type="entry name" value="DNA_primase_Znf_CHC2"/>
</dbReference>
<dbReference type="FunFam" id="3.90.980.10:FF:000001">
    <property type="entry name" value="DNA primase"/>
    <property type="match status" value="1"/>
</dbReference>
<reference evidence="17" key="1">
    <citation type="submission" date="2017-07" db="EMBL/GenBank/DDBJ databases">
        <title>Draft genome sequence of Effusibacillus lacus strain skLN1.</title>
        <authorList>
            <person name="Watanabe M."/>
            <person name="Kojima H."/>
            <person name="Fukui M."/>
        </authorList>
    </citation>
    <scope>NUCLEOTIDE SEQUENCE [LARGE SCALE GENOMIC DNA]</scope>
    <source>
        <strain evidence="17">skLN1</strain>
    </source>
</reference>
<evidence type="ECO:0000256" key="14">
    <source>
        <dbReference type="PIRSR" id="PIRSR002811-1"/>
    </source>
</evidence>
<organism evidence="16 17">
    <name type="scientific">Effusibacillus lacus</name>
    <dbReference type="NCBI Taxonomy" id="1348429"/>
    <lineage>
        <taxon>Bacteria</taxon>
        <taxon>Bacillati</taxon>
        <taxon>Bacillota</taxon>
        <taxon>Bacilli</taxon>
        <taxon>Bacillales</taxon>
        <taxon>Alicyclobacillaceae</taxon>
        <taxon>Effusibacillus</taxon>
    </lineage>
</organism>
<dbReference type="Pfam" id="PF08275">
    <property type="entry name" value="DNAG_N"/>
    <property type="match status" value="1"/>
</dbReference>
<evidence type="ECO:0000256" key="10">
    <source>
        <dbReference type="ARBA" id="ARBA00023125"/>
    </source>
</evidence>
<gene>
    <name evidence="12" type="primary">dnaG</name>
    <name evidence="16" type="ORF">EFBL_3194</name>
</gene>
<keyword evidence="6 12" id="KW-0479">Metal-binding</keyword>
<dbReference type="InterPro" id="IPR030846">
    <property type="entry name" value="DnaG_bac"/>
</dbReference>
<evidence type="ECO:0000256" key="13">
    <source>
        <dbReference type="PIRNR" id="PIRNR002811"/>
    </source>
</evidence>
<dbReference type="GO" id="GO:0003899">
    <property type="term" value="F:DNA-directed RNA polymerase activity"/>
    <property type="evidence" value="ECO:0007669"/>
    <property type="project" value="UniProtKB-UniRule"/>
</dbReference>
<dbReference type="Pfam" id="PF13155">
    <property type="entry name" value="Toprim_2"/>
    <property type="match status" value="1"/>
</dbReference>
<evidence type="ECO:0000256" key="12">
    <source>
        <dbReference type="HAMAP-Rule" id="MF_00974"/>
    </source>
</evidence>
<evidence type="ECO:0000259" key="15">
    <source>
        <dbReference type="PROSITE" id="PS50880"/>
    </source>
</evidence>
<comment type="catalytic activity">
    <reaction evidence="12">
        <text>ssDNA + n NTP = ssDNA/pppN(pN)n-1 hybrid + (n-1) diphosphate.</text>
        <dbReference type="EC" id="2.7.7.101"/>
    </reaction>
</comment>
<keyword evidence="10 12" id="KW-0238">DNA-binding</keyword>
<dbReference type="InterPro" id="IPR016136">
    <property type="entry name" value="DNA_helicase_N/primase_C"/>
</dbReference>
<dbReference type="PANTHER" id="PTHR30313:SF2">
    <property type="entry name" value="DNA PRIMASE"/>
    <property type="match status" value="1"/>
</dbReference>
<dbReference type="InterPro" id="IPR034151">
    <property type="entry name" value="TOPRIM_DnaG_bac"/>
</dbReference>
<dbReference type="InterPro" id="IPR013264">
    <property type="entry name" value="DNAG_N"/>
</dbReference>
<evidence type="ECO:0000256" key="11">
    <source>
        <dbReference type="ARBA" id="ARBA00023163"/>
    </source>
</evidence>
<dbReference type="GO" id="GO:1990077">
    <property type="term" value="C:primosome complex"/>
    <property type="evidence" value="ECO:0007669"/>
    <property type="project" value="UniProtKB-KW"/>
</dbReference>
<evidence type="ECO:0000256" key="5">
    <source>
        <dbReference type="ARBA" id="ARBA00022705"/>
    </source>
</evidence>